<dbReference type="SMART" id="SM00225">
    <property type="entry name" value="BTB"/>
    <property type="match status" value="1"/>
</dbReference>
<gene>
    <name evidence="3" type="ORF">EIP91_010012</name>
</gene>
<dbReference type="AlphaFoldDB" id="A0A4R0RX95"/>
<accession>A0A4R0RX95</accession>
<reference evidence="3 4" key="1">
    <citation type="submission" date="2018-11" db="EMBL/GenBank/DDBJ databases">
        <title>Genome assembly of Steccherinum ochraceum LE-BIN_3174, the white-rot fungus of the Steccherinaceae family (The Residual Polyporoid clade, Polyporales, Basidiomycota).</title>
        <authorList>
            <person name="Fedorova T.V."/>
            <person name="Glazunova O.A."/>
            <person name="Landesman E.O."/>
            <person name="Moiseenko K.V."/>
            <person name="Psurtseva N.V."/>
            <person name="Savinova O.S."/>
            <person name="Shakhova N.V."/>
            <person name="Tyazhelova T.V."/>
            <person name="Vasina D.V."/>
        </authorList>
    </citation>
    <scope>NUCLEOTIDE SEQUENCE [LARGE SCALE GENOMIC DNA]</scope>
    <source>
        <strain evidence="3 4">LE-BIN_3174</strain>
    </source>
</reference>
<evidence type="ECO:0000256" key="1">
    <source>
        <dbReference type="SAM" id="MobiDB-lite"/>
    </source>
</evidence>
<dbReference type="InterPro" id="IPR000210">
    <property type="entry name" value="BTB/POZ_dom"/>
</dbReference>
<evidence type="ECO:0000259" key="2">
    <source>
        <dbReference type="PROSITE" id="PS50097"/>
    </source>
</evidence>
<evidence type="ECO:0000313" key="4">
    <source>
        <dbReference type="Proteomes" id="UP000292702"/>
    </source>
</evidence>
<dbReference type="PROSITE" id="PS50097">
    <property type="entry name" value="BTB"/>
    <property type="match status" value="1"/>
</dbReference>
<dbReference type="InterPro" id="IPR011333">
    <property type="entry name" value="SKP1/BTB/POZ_sf"/>
</dbReference>
<protein>
    <recommendedName>
        <fullName evidence="2">BTB domain-containing protein</fullName>
    </recommendedName>
</protein>
<dbReference type="Gene3D" id="3.30.710.10">
    <property type="entry name" value="Potassium Channel Kv1.1, Chain A"/>
    <property type="match status" value="1"/>
</dbReference>
<feature type="domain" description="BTB" evidence="2">
    <location>
        <begin position="43"/>
        <end position="109"/>
    </location>
</feature>
<organism evidence="3 4">
    <name type="scientific">Steccherinum ochraceum</name>
    <dbReference type="NCBI Taxonomy" id="92696"/>
    <lineage>
        <taxon>Eukaryota</taxon>
        <taxon>Fungi</taxon>
        <taxon>Dikarya</taxon>
        <taxon>Basidiomycota</taxon>
        <taxon>Agaricomycotina</taxon>
        <taxon>Agaricomycetes</taxon>
        <taxon>Polyporales</taxon>
        <taxon>Steccherinaceae</taxon>
        <taxon>Steccherinum</taxon>
    </lineage>
</organism>
<comment type="caution">
    <text evidence="3">The sequence shown here is derived from an EMBL/GenBank/DDBJ whole genome shotgun (WGS) entry which is preliminary data.</text>
</comment>
<dbReference type="STRING" id="92696.A0A4R0RX95"/>
<dbReference type="Proteomes" id="UP000292702">
    <property type="component" value="Unassembled WGS sequence"/>
</dbReference>
<dbReference type="EMBL" id="RWJN01000059">
    <property type="protein sequence ID" value="TCD68728.1"/>
    <property type="molecule type" value="Genomic_DNA"/>
</dbReference>
<dbReference type="CDD" id="cd18186">
    <property type="entry name" value="BTB_POZ_ZBTB_KLHL-like"/>
    <property type="match status" value="1"/>
</dbReference>
<keyword evidence="4" id="KW-1185">Reference proteome</keyword>
<name>A0A4R0RX95_9APHY</name>
<evidence type="ECO:0000313" key="3">
    <source>
        <dbReference type="EMBL" id="TCD68728.1"/>
    </source>
</evidence>
<sequence length="353" mass="39831">MTTPPPAKRPRTDDPDALESSSSGQESARSNNYERGEVWLDDGNVVLVAERTAFKVLKSILSLHSEVFRDMFTIPQPADAEMWEGCAVVHLQDSKKDLLYVLRALFDTRNAAWFAYGSKLPFTIVSAMLRLGSKYQIAQLRDDAIRRLSESFPPRLNQFLNCYTVGMPSEDVEIQNNAVQFELADVCIAVINLSRTCDTPQFLPPAFYLSAVIDNENLLSGWTDRDGNHWQLSPQDLLRCLNGRGALQNVVVKQQRPLLTGTASTRCTSVRACEEALEDRRDDLYDEDLDDISHQAKALTDISCSWISDVTLCAFCEKEFKKQYNALRSETWDELADSFDLDGVEWPVKEPTS</sequence>
<dbReference type="SUPFAM" id="SSF54695">
    <property type="entry name" value="POZ domain"/>
    <property type="match status" value="1"/>
</dbReference>
<feature type="region of interest" description="Disordered" evidence="1">
    <location>
        <begin position="1"/>
        <end position="33"/>
    </location>
</feature>
<feature type="compositionally biased region" description="Low complexity" evidence="1">
    <location>
        <begin position="20"/>
        <end position="30"/>
    </location>
</feature>
<dbReference type="OrthoDB" id="3027208at2759"/>
<proteinExistence type="predicted"/>
<dbReference type="Pfam" id="PF00651">
    <property type="entry name" value="BTB"/>
    <property type="match status" value="1"/>
</dbReference>